<organism evidence="1">
    <name type="scientific">marine sediment metagenome</name>
    <dbReference type="NCBI Taxonomy" id="412755"/>
    <lineage>
        <taxon>unclassified sequences</taxon>
        <taxon>metagenomes</taxon>
        <taxon>ecological metagenomes</taxon>
    </lineage>
</organism>
<protein>
    <submittedName>
        <fullName evidence="1">Uncharacterized protein</fullName>
    </submittedName>
</protein>
<accession>A0A0F9UQT5</accession>
<gene>
    <name evidence="1" type="ORF">LCGC14_0577000</name>
</gene>
<dbReference type="EMBL" id="LAZR01000864">
    <property type="protein sequence ID" value="KKN55958.1"/>
    <property type="molecule type" value="Genomic_DNA"/>
</dbReference>
<name>A0A0F9UQT5_9ZZZZ</name>
<dbReference type="AlphaFoldDB" id="A0A0F9UQT5"/>
<sequence>MQEQKLTLVVDKKVKDIENLTPQSDVVTVHQQSELGEVIDKAFQNSDVFDEKANMSTIDFWSRIPPIVEPFINKLESASALNVIPRSAAIITRVAKRNFVSRDGQGRKEAVQIIAGKRDLEIETQGFGGRMANWLTSRFKRQEGQP</sequence>
<proteinExistence type="predicted"/>
<evidence type="ECO:0000313" key="1">
    <source>
        <dbReference type="EMBL" id="KKN55958.1"/>
    </source>
</evidence>
<comment type="caution">
    <text evidence="1">The sequence shown here is derived from an EMBL/GenBank/DDBJ whole genome shotgun (WGS) entry which is preliminary data.</text>
</comment>
<reference evidence="1" key="1">
    <citation type="journal article" date="2015" name="Nature">
        <title>Complex archaea that bridge the gap between prokaryotes and eukaryotes.</title>
        <authorList>
            <person name="Spang A."/>
            <person name="Saw J.H."/>
            <person name="Jorgensen S.L."/>
            <person name="Zaremba-Niedzwiedzka K."/>
            <person name="Martijn J."/>
            <person name="Lind A.E."/>
            <person name="van Eijk R."/>
            <person name="Schleper C."/>
            <person name="Guy L."/>
            <person name="Ettema T.J."/>
        </authorList>
    </citation>
    <scope>NUCLEOTIDE SEQUENCE</scope>
</reference>